<evidence type="ECO:0000256" key="2">
    <source>
        <dbReference type="SAM" id="MobiDB-lite"/>
    </source>
</evidence>
<evidence type="ECO:0000313" key="3">
    <source>
        <dbReference type="EMBL" id="NEE01431.1"/>
    </source>
</evidence>
<dbReference type="PANTHER" id="PTHR43649">
    <property type="entry name" value="ARABINOSE-BINDING PROTEIN-RELATED"/>
    <property type="match status" value="1"/>
</dbReference>
<comment type="caution">
    <text evidence="3">The sequence shown here is derived from an EMBL/GenBank/DDBJ whole genome shotgun (WGS) entry which is preliminary data.</text>
</comment>
<proteinExistence type="predicted"/>
<keyword evidence="4" id="KW-1185">Reference proteome</keyword>
<dbReference type="InterPro" id="IPR050490">
    <property type="entry name" value="Bact_solute-bd_prot1"/>
</dbReference>
<feature type="compositionally biased region" description="Polar residues" evidence="2">
    <location>
        <begin position="56"/>
        <end position="66"/>
    </location>
</feature>
<keyword evidence="1" id="KW-0732">Signal</keyword>
<dbReference type="Proteomes" id="UP000475214">
    <property type="component" value="Unassembled WGS sequence"/>
</dbReference>
<dbReference type="AlphaFoldDB" id="A0A6L9S9Q9"/>
<organism evidence="3 4">
    <name type="scientific">Phytoactinopolyspora halotolerans</name>
    <dbReference type="NCBI Taxonomy" id="1981512"/>
    <lineage>
        <taxon>Bacteria</taxon>
        <taxon>Bacillati</taxon>
        <taxon>Actinomycetota</taxon>
        <taxon>Actinomycetes</taxon>
        <taxon>Jiangellales</taxon>
        <taxon>Jiangellaceae</taxon>
        <taxon>Phytoactinopolyspora</taxon>
    </lineage>
</organism>
<feature type="region of interest" description="Disordered" evidence="2">
    <location>
        <begin position="47"/>
        <end position="67"/>
    </location>
</feature>
<dbReference type="PANTHER" id="PTHR43649:SF33">
    <property type="entry name" value="POLYGALACTURONAN_RHAMNOGALACTURONAN-BINDING PROTEIN YTCQ"/>
    <property type="match status" value="1"/>
</dbReference>
<dbReference type="Gene3D" id="3.40.190.10">
    <property type="entry name" value="Periplasmic binding protein-like II"/>
    <property type="match status" value="3"/>
</dbReference>
<evidence type="ECO:0000256" key="1">
    <source>
        <dbReference type="ARBA" id="ARBA00022729"/>
    </source>
</evidence>
<dbReference type="EMBL" id="JAAGOA010000009">
    <property type="protein sequence ID" value="NEE01431.1"/>
    <property type="molecule type" value="Genomic_DNA"/>
</dbReference>
<dbReference type="SUPFAM" id="SSF53850">
    <property type="entry name" value="Periplasmic binding protein-like II"/>
    <property type="match status" value="1"/>
</dbReference>
<name>A0A6L9S9Q9_9ACTN</name>
<reference evidence="3 4" key="1">
    <citation type="submission" date="2020-02" db="EMBL/GenBank/DDBJ databases">
        <authorList>
            <person name="Li X.-J."/>
            <person name="Han X.-M."/>
        </authorList>
    </citation>
    <scope>NUCLEOTIDE SEQUENCE [LARGE SCALE GENOMIC DNA]</scope>
    <source>
        <strain evidence="3 4">CCTCC AB 2017055</strain>
    </source>
</reference>
<evidence type="ECO:0000313" key="4">
    <source>
        <dbReference type="Proteomes" id="UP000475214"/>
    </source>
</evidence>
<sequence length="416" mass="44759">MVACASEDDSDEAAQPDGPITLDYWAWGTSQDGLVEAWNSAHPDVQVRRTDAGGPSDSSAKLVTSSRADEAPDVALVEYQSLPAMIVADVAMDITDHVGDLSDSFNEGVWSQVTFNDQVYGVPQDVGPMALIYNAARFDELGVDLPTTWEEYAQAAADVRAADPDAYISTFAPDQFGWFAGLARQAGSVWWEVDGETWTVNIDDATSREVAEYWQNLADEDLVDTGPILTPEWNAELNDGNVLAWPAALWAPGVIHGVAPDQAGDWRLAPLPQWEDGNPNVAFQGGSAVVVTTSAEYPEQAAEFAAWINSSQEGAEVQIETGQYPASLLGQEATLQSDPPELMQGQDEYWEIAAEIASSTVDEISWGPNVNVADSAFQDAFNSAVTDGTPLVDALAETQQVVVDDMRETGFSLSNE</sequence>
<accession>A0A6L9S9Q9</accession>
<gene>
    <name evidence="3" type="ORF">G1H10_14750</name>
</gene>
<protein>
    <submittedName>
        <fullName evidence="3">Extracellular solute-binding protein</fullName>
    </submittedName>
</protein>